<dbReference type="InterPro" id="IPR013762">
    <property type="entry name" value="Integrase-like_cat_sf"/>
</dbReference>
<evidence type="ECO:0000259" key="5">
    <source>
        <dbReference type="PROSITE" id="PS51900"/>
    </source>
</evidence>
<dbReference type="InterPro" id="IPR044068">
    <property type="entry name" value="CB"/>
</dbReference>
<reference evidence="6" key="1">
    <citation type="submission" date="2019-08" db="EMBL/GenBank/DDBJ databases">
        <authorList>
            <person name="Kucharzyk K."/>
            <person name="Murdoch R.W."/>
            <person name="Higgins S."/>
            <person name="Loffler F."/>
        </authorList>
    </citation>
    <scope>NUCLEOTIDE SEQUENCE</scope>
</reference>
<dbReference type="PANTHER" id="PTHR30349">
    <property type="entry name" value="PHAGE INTEGRASE-RELATED"/>
    <property type="match status" value="1"/>
</dbReference>
<comment type="similarity">
    <text evidence="1">Belongs to the 'phage' integrase family.</text>
</comment>
<name>A0A644UF63_9ZZZZ</name>
<keyword evidence="3" id="KW-0233">DNA recombination</keyword>
<organism evidence="6">
    <name type="scientific">bioreactor metagenome</name>
    <dbReference type="NCBI Taxonomy" id="1076179"/>
    <lineage>
        <taxon>unclassified sequences</taxon>
        <taxon>metagenomes</taxon>
        <taxon>ecological metagenomes</taxon>
    </lineage>
</organism>
<dbReference type="SUPFAM" id="SSF56349">
    <property type="entry name" value="DNA breaking-rejoining enzymes"/>
    <property type="match status" value="1"/>
</dbReference>
<evidence type="ECO:0000256" key="2">
    <source>
        <dbReference type="ARBA" id="ARBA00023125"/>
    </source>
</evidence>
<dbReference type="CDD" id="cd00397">
    <property type="entry name" value="DNA_BRE_C"/>
    <property type="match status" value="1"/>
</dbReference>
<dbReference type="InterPro" id="IPR002104">
    <property type="entry name" value="Integrase_catalytic"/>
</dbReference>
<keyword evidence="2" id="KW-0238">DNA-binding</keyword>
<sequence length="409" mass="48550">MFAWGRTIEARMKRKIATVPRLVEGRNKQWYVYFSVLNPMTGKMKPIKVYRGFNECTNLAQKKAWGISLVAELTEKLKAGWSPLDDKEKFIYSDQTEYLNLSKKFNKVRNSVKNTRYYISEYLDSRMVELKPKSFSTYQSKLRIFVNWLDHRNYGEFDISAINYKIIQEFFLFLIDDSNLDRRTIEKYVQILRSYFDFLIKKGKLTDNPVKEIKKPKKLKDMAARPIHDYDMKLLLTHIKEANPQLYMACMFQYYLAIRPGQELRLLKVRDIDVYNHKVVVVDETAKTNRRVIDMPVDLAELVLKYQINRYNRDFYVFSKNGIPGPEPLGHNTLRNRFNKFRDQLNLPSVYKFYSMKHSGGGKLLEAGLTMEEIRDHFGHKSIETTDHYLRRHFGNRNTRIINNFPPPI</sequence>
<dbReference type="InterPro" id="IPR010998">
    <property type="entry name" value="Integrase_recombinase_N"/>
</dbReference>
<gene>
    <name evidence="6" type="primary">xerC_28</name>
    <name evidence="6" type="ORF">SDC9_23454</name>
</gene>
<dbReference type="GO" id="GO:0015074">
    <property type="term" value="P:DNA integration"/>
    <property type="evidence" value="ECO:0007669"/>
    <property type="project" value="InterPro"/>
</dbReference>
<evidence type="ECO:0000313" key="6">
    <source>
        <dbReference type="EMBL" id="MPL77597.1"/>
    </source>
</evidence>
<dbReference type="AlphaFoldDB" id="A0A644UF63"/>
<comment type="caution">
    <text evidence="6">The sequence shown here is derived from an EMBL/GenBank/DDBJ whole genome shotgun (WGS) entry which is preliminary data.</text>
</comment>
<evidence type="ECO:0000256" key="3">
    <source>
        <dbReference type="ARBA" id="ARBA00023172"/>
    </source>
</evidence>
<feature type="domain" description="Tyr recombinase" evidence="4">
    <location>
        <begin position="214"/>
        <end position="403"/>
    </location>
</feature>
<dbReference type="Pfam" id="PF13102">
    <property type="entry name" value="Phage_int_SAM_5"/>
    <property type="match status" value="1"/>
</dbReference>
<dbReference type="InterPro" id="IPR050090">
    <property type="entry name" value="Tyrosine_recombinase_XerCD"/>
</dbReference>
<dbReference type="Pfam" id="PF00589">
    <property type="entry name" value="Phage_integrase"/>
    <property type="match status" value="1"/>
</dbReference>
<dbReference type="PANTHER" id="PTHR30349:SF64">
    <property type="entry name" value="PROPHAGE INTEGRASE INTD-RELATED"/>
    <property type="match status" value="1"/>
</dbReference>
<accession>A0A644UF63</accession>
<dbReference type="Gene3D" id="1.10.150.130">
    <property type="match status" value="1"/>
</dbReference>
<evidence type="ECO:0000256" key="1">
    <source>
        <dbReference type="ARBA" id="ARBA00008857"/>
    </source>
</evidence>
<dbReference type="EMBL" id="VSSQ01000108">
    <property type="protein sequence ID" value="MPL77597.1"/>
    <property type="molecule type" value="Genomic_DNA"/>
</dbReference>
<dbReference type="InterPro" id="IPR011010">
    <property type="entry name" value="DNA_brk_join_enz"/>
</dbReference>
<proteinExistence type="inferred from homology"/>
<dbReference type="InterPro" id="IPR025269">
    <property type="entry name" value="SAM-like_dom"/>
</dbReference>
<dbReference type="GO" id="GO:0003677">
    <property type="term" value="F:DNA binding"/>
    <property type="evidence" value="ECO:0007669"/>
    <property type="project" value="UniProtKB-KW"/>
</dbReference>
<dbReference type="PROSITE" id="PS51898">
    <property type="entry name" value="TYR_RECOMBINASE"/>
    <property type="match status" value="1"/>
</dbReference>
<dbReference type="GO" id="GO:0006310">
    <property type="term" value="P:DNA recombination"/>
    <property type="evidence" value="ECO:0007669"/>
    <property type="project" value="UniProtKB-KW"/>
</dbReference>
<feature type="domain" description="Core-binding (CB)" evidence="5">
    <location>
        <begin position="113"/>
        <end position="200"/>
    </location>
</feature>
<evidence type="ECO:0000259" key="4">
    <source>
        <dbReference type="PROSITE" id="PS51898"/>
    </source>
</evidence>
<dbReference type="PROSITE" id="PS51900">
    <property type="entry name" value="CB"/>
    <property type="match status" value="1"/>
</dbReference>
<protein>
    <submittedName>
        <fullName evidence="6">Tyrosine recombinase XerC</fullName>
    </submittedName>
</protein>
<dbReference type="Gene3D" id="1.10.443.10">
    <property type="entry name" value="Intergrase catalytic core"/>
    <property type="match status" value="1"/>
</dbReference>